<feature type="domain" description="N-acetyltransferase" evidence="4">
    <location>
        <begin position="59"/>
        <end position="199"/>
    </location>
</feature>
<keyword evidence="6" id="KW-1185">Reference proteome</keyword>
<dbReference type="PANTHER" id="PTHR43792">
    <property type="entry name" value="GNAT FAMILY, PUTATIVE (AFU_ORTHOLOGUE AFUA_3G00765)-RELATED-RELATED"/>
    <property type="match status" value="1"/>
</dbReference>
<dbReference type="Pfam" id="PF13302">
    <property type="entry name" value="Acetyltransf_3"/>
    <property type="match status" value="1"/>
</dbReference>
<comment type="similarity">
    <text evidence="3">Belongs to the acetyltransferase family. RimJ subfamily.</text>
</comment>
<evidence type="ECO:0000256" key="2">
    <source>
        <dbReference type="ARBA" id="ARBA00023315"/>
    </source>
</evidence>
<dbReference type="InterPro" id="IPR016181">
    <property type="entry name" value="Acyl_CoA_acyltransferase"/>
</dbReference>
<dbReference type="HOGENOM" id="CLU_013985_3_2_1"/>
<evidence type="ECO:0000313" key="5">
    <source>
        <dbReference type="EMBL" id="EON95864.1"/>
    </source>
</evidence>
<dbReference type="GO" id="GO:0016747">
    <property type="term" value="F:acyltransferase activity, transferring groups other than amino-acyl groups"/>
    <property type="evidence" value="ECO:0007669"/>
    <property type="project" value="InterPro"/>
</dbReference>
<protein>
    <submittedName>
        <fullName evidence="5">Putative gnat family protein</fullName>
    </submittedName>
</protein>
<dbReference type="SUPFAM" id="SSF55729">
    <property type="entry name" value="Acyl-CoA N-acyltransferases (Nat)"/>
    <property type="match status" value="1"/>
</dbReference>
<dbReference type="PANTHER" id="PTHR43792:SF8">
    <property type="entry name" value="[RIBOSOMAL PROTEIN US5]-ALANINE N-ACETYLTRANSFERASE"/>
    <property type="match status" value="1"/>
</dbReference>
<name>R8B987_PHAM7</name>
<evidence type="ECO:0000259" key="4">
    <source>
        <dbReference type="PROSITE" id="PS51186"/>
    </source>
</evidence>
<proteinExistence type="inferred from homology"/>
<dbReference type="OrthoDB" id="64477at2759"/>
<dbReference type="InterPro" id="IPR000182">
    <property type="entry name" value="GNAT_dom"/>
</dbReference>
<sequence length="221" mass="25460">MITDSLVKVFRSERLIYRAFQNDEKDKAFCYEQITSDPVNYALSDPGLLAPRSRQAEDAMTDDLAKSLLAVVLCLPADESSTEDQSSTDEKAFKDPQKAEPIPIGFMCLNWGGFGPKYLHHHRSTELGITIAAPYQGKGYGSEALKWVLDWSFRFANMHSVTLGCVEYNTRGQKVYEKAGFVLEGRRRQVHFYDRKWWDVLLYSVLESEWEQRQVEQDEKQ</sequence>
<gene>
    <name evidence="5" type="ORF">UCRPA7_8634</name>
</gene>
<dbReference type="CDD" id="cd04301">
    <property type="entry name" value="NAT_SF"/>
    <property type="match status" value="1"/>
</dbReference>
<dbReference type="AlphaFoldDB" id="R8B987"/>
<dbReference type="Gene3D" id="3.40.630.30">
    <property type="match status" value="1"/>
</dbReference>
<dbReference type="Proteomes" id="UP000014074">
    <property type="component" value="Unassembled WGS sequence"/>
</dbReference>
<reference evidence="6" key="1">
    <citation type="journal article" date="2013" name="Genome Announc.">
        <title>Draft genome sequence of the ascomycete Phaeoacremonium aleophilum strain UCR-PA7, a causal agent of the esca disease complex in grapevines.</title>
        <authorList>
            <person name="Blanco-Ulate B."/>
            <person name="Rolshausen P."/>
            <person name="Cantu D."/>
        </authorList>
    </citation>
    <scope>NUCLEOTIDE SEQUENCE [LARGE SCALE GENOMIC DNA]</scope>
    <source>
        <strain evidence="6">UCR-PA7</strain>
    </source>
</reference>
<dbReference type="EMBL" id="KB933369">
    <property type="protein sequence ID" value="EON95864.1"/>
    <property type="molecule type" value="Genomic_DNA"/>
</dbReference>
<evidence type="ECO:0000256" key="1">
    <source>
        <dbReference type="ARBA" id="ARBA00022679"/>
    </source>
</evidence>
<evidence type="ECO:0000313" key="6">
    <source>
        <dbReference type="Proteomes" id="UP000014074"/>
    </source>
</evidence>
<evidence type="ECO:0000256" key="3">
    <source>
        <dbReference type="ARBA" id="ARBA00038502"/>
    </source>
</evidence>
<accession>R8B987</accession>
<keyword evidence="1" id="KW-0808">Transferase</keyword>
<dbReference type="eggNOG" id="ENOG502RY5I">
    <property type="taxonomic scope" value="Eukaryota"/>
</dbReference>
<keyword evidence="2" id="KW-0012">Acyltransferase</keyword>
<dbReference type="KEGG" id="tmn:UCRPA7_8634"/>
<dbReference type="InterPro" id="IPR051531">
    <property type="entry name" value="N-acetyltransferase"/>
</dbReference>
<dbReference type="PROSITE" id="PS51186">
    <property type="entry name" value="GNAT"/>
    <property type="match status" value="1"/>
</dbReference>
<dbReference type="GeneID" id="19329505"/>
<organism evidence="5 6">
    <name type="scientific">Phaeoacremonium minimum (strain UCR-PA7)</name>
    <name type="common">Esca disease fungus</name>
    <name type="synonym">Togninia minima</name>
    <dbReference type="NCBI Taxonomy" id="1286976"/>
    <lineage>
        <taxon>Eukaryota</taxon>
        <taxon>Fungi</taxon>
        <taxon>Dikarya</taxon>
        <taxon>Ascomycota</taxon>
        <taxon>Pezizomycotina</taxon>
        <taxon>Sordariomycetes</taxon>
        <taxon>Sordariomycetidae</taxon>
        <taxon>Togniniales</taxon>
        <taxon>Togniniaceae</taxon>
        <taxon>Phaeoacremonium</taxon>
    </lineage>
</organism>
<dbReference type="RefSeq" id="XP_007919337.1">
    <property type="nucleotide sequence ID" value="XM_007921146.1"/>
</dbReference>